<dbReference type="PRINTS" id="PR00691">
    <property type="entry name" value="ADHESINB"/>
</dbReference>
<dbReference type="GO" id="GO:0007155">
    <property type="term" value="P:cell adhesion"/>
    <property type="evidence" value="ECO:0007669"/>
    <property type="project" value="InterPro"/>
</dbReference>
<reference evidence="4 5" key="1">
    <citation type="submission" date="2006-10" db="EMBL/GenBank/DDBJ databases">
        <title>Complete sequence of Methanosaeta thermophila PT.</title>
        <authorList>
            <consortium name="US DOE Joint Genome Institute"/>
            <person name="Copeland A."/>
            <person name="Lucas S."/>
            <person name="Lapidus A."/>
            <person name="Barry K."/>
            <person name="Detter J.C."/>
            <person name="Glavina del Rio T."/>
            <person name="Hammon N."/>
            <person name="Israni S."/>
            <person name="Pitluck S."/>
            <person name="Chain P."/>
            <person name="Malfatti S."/>
            <person name="Shin M."/>
            <person name="Vergez L."/>
            <person name="Schmutz J."/>
            <person name="Larimer F."/>
            <person name="Land M."/>
            <person name="Hauser L."/>
            <person name="Kyrpides N."/>
            <person name="Kim E."/>
            <person name="Smith K.S."/>
            <person name="Ingram-Smith C."/>
            <person name="Richardson P."/>
        </authorList>
    </citation>
    <scope>NUCLEOTIDE SEQUENCE [LARGE SCALE GENOMIC DNA]</scope>
    <source>
        <strain evidence="5">DSM 6194 / JCM 14653 / NBRC 101360 / PT</strain>
    </source>
</reference>
<dbReference type="PANTHER" id="PTHR42953">
    <property type="entry name" value="HIGH-AFFINITY ZINC UPTAKE SYSTEM PROTEIN ZNUA-RELATED"/>
    <property type="match status" value="1"/>
</dbReference>
<evidence type="ECO:0000256" key="2">
    <source>
        <dbReference type="ARBA" id="ARBA00022448"/>
    </source>
</evidence>
<dbReference type="InterPro" id="IPR006129">
    <property type="entry name" value="AdhesinB"/>
</dbReference>
<dbReference type="AlphaFoldDB" id="A0B861"/>
<protein>
    <submittedName>
        <fullName evidence="4">Periplasmic solute binding protein</fullName>
    </submittedName>
</protein>
<keyword evidence="2" id="KW-0813">Transport</keyword>
<proteinExistence type="inferred from homology"/>
<evidence type="ECO:0000256" key="3">
    <source>
        <dbReference type="ARBA" id="ARBA00022729"/>
    </source>
</evidence>
<evidence type="ECO:0000313" key="4">
    <source>
        <dbReference type="EMBL" id="ABK14885.1"/>
    </source>
</evidence>
<dbReference type="STRING" id="349307.Mthe_1102"/>
<comment type="similarity">
    <text evidence="1">Belongs to the bacterial solute-binding protein 9 family.</text>
</comment>
<dbReference type="Pfam" id="PF01297">
    <property type="entry name" value="ZnuA"/>
    <property type="match status" value="1"/>
</dbReference>
<dbReference type="HOGENOM" id="CLU_016838_1_0_2"/>
<dbReference type="PANTHER" id="PTHR42953:SF3">
    <property type="entry name" value="HIGH-AFFINITY ZINC UPTAKE SYSTEM PROTEIN ZNUA"/>
    <property type="match status" value="1"/>
</dbReference>
<dbReference type="Proteomes" id="UP000000674">
    <property type="component" value="Chromosome"/>
</dbReference>
<dbReference type="EMBL" id="CP000477">
    <property type="protein sequence ID" value="ABK14885.1"/>
    <property type="molecule type" value="Genomic_DNA"/>
</dbReference>
<organism evidence="4 5">
    <name type="scientific">Methanothrix thermoacetophila (strain DSM 6194 / JCM 14653 / NBRC 101360 / PT)</name>
    <name type="common">Methanosaeta thermophila</name>
    <dbReference type="NCBI Taxonomy" id="349307"/>
    <lineage>
        <taxon>Archaea</taxon>
        <taxon>Methanobacteriati</taxon>
        <taxon>Methanobacteriota</taxon>
        <taxon>Stenosarchaea group</taxon>
        <taxon>Methanomicrobia</taxon>
        <taxon>Methanotrichales</taxon>
        <taxon>Methanotrichaceae</taxon>
        <taxon>Methanothrix</taxon>
    </lineage>
</organism>
<dbReference type="SUPFAM" id="SSF53807">
    <property type="entry name" value="Helical backbone' metal receptor"/>
    <property type="match status" value="1"/>
</dbReference>
<keyword evidence="5" id="KW-1185">Reference proteome</keyword>
<dbReference type="GO" id="GO:0030001">
    <property type="term" value="P:metal ion transport"/>
    <property type="evidence" value="ECO:0007669"/>
    <property type="project" value="InterPro"/>
</dbReference>
<dbReference type="GO" id="GO:0046872">
    <property type="term" value="F:metal ion binding"/>
    <property type="evidence" value="ECO:0007669"/>
    <property type="project" value="InterPro"/>
</dbReference>
<keyword evidence="3" id="KW-0732">Signal</keyword>
<dbReference type="PROSITE" id="PS51257">
    <property type="entry name" value="PROKAR_LIPOPROTEIN"/>
    <property type="match status" value="1"/>
</dbReference>
<accession>A0B861</accession>
<evidence type="ECO:0000256" key="1">
    <source>
        <dbReference type="ARBA" id="ARBA00011028"/>
    </source>
</evidence>
<dbReference type="GeneID" id="4463134"/>
<sequence>MRSIGLCLALVLAASLILSGCIEQPRVDGGDKLLVVATISPLGEFVKAVGGDRVDVMVLLPPGADPHTFEPTPVQMKHIENSDLYVKNGAGLELWLDRFSSEGLKVVDSSEGIELIYLNGTPDPHIWLSPRCAMIQVENICRALIEVDPDGREIYESNRDAYINELKGLDEYLKNILSSAKGRIFVVDHPAWSYLARDYGLVQVAIEEGEREPGPRRIAYIIKTVRDNNIKAILVEPEFNPKMAEVIASEAGCEVVEIDPLAGNYINNMRAVGDTIAESIGA</sequence>
<dbReference type="InterPro" id="IPR050492">
    <property type="entry name" value="Bact_metal-bind_prot9"/>
</dbReference>
<dbReference type="OrthoDB" id="50488at2157"/>
<evidence type="ECO:0000313" key="5">
    <source>
        <dbReference type="Proteomes" id="UP000000674"/>
    </source>
</evidence>
<dbReference type="RefSeq" id="WP_011696278.1">
    <property type="nucleotide sequence ID" value="NC_008553.1"/>
</dbReference>
<dbReference type="InterPro" id="IPR006127">
    <property type="entry name" value="ZnuA-like"/>
</dbReference>
<dbReference type="InterPro" id="IPR006128">
    <property type="entry name" value="Lipoprotein_PsaA-like"/>
</dbReference>
<dbReference type="KEGG" id="mtp:Mthe_1102"/>
<dbReference type="PRINTS" id="PR00690">
    <property type="entry name" value="ADHESNFAMILY"/>
</dbReference>
<name>A0B861_METTP</name>
<gene>
    <name evidence="4" type="ordered locus">Mthe_1102</name>
</gene>
<dbReference type="Gene3D" id="3.40.50.1980">
    <property type="entry name" value="Nitrogenase molybdenum iron protein domain"/>
    <property type="match status" value="2"/>
</dbReference>